<feature type="compositionally biased region" description="Low complexity" evidence="1">
    <location>
        <begin position="400"/>
        <end position="423"/>
    </location>
</feature>
<protein>
    <submittedName>
        <fullName evidence="2">Uncharacterized protein</fullName>
    </submittedName>
</protein>
<feature type="compositionally biased region" description="Basic and acidic residues" evidence="1">
    <location>
        <begin position="126"/>
        <end position="143"/>
    </location>
</feature>
<dbReference type="PANTHER" id="PTHR46411">
    <property type="entry name" value="FAMILY ATPASE, PUTATIVE-RELATED"/>
    <property type="match status" value="1"/>
</dbReference>
<dbReference type="AlphaFoldDB" id="A0A9W8N3Q0"/>
<feature type="region of interest" description="Disordered" evidence="1">
    <location>
        <begin position="1"/>
        <end position="32"/>
    </location>
</feature>
<sequence length="430" mass="49116">MARGKTARGRRGGQRTTQQHHDPALLAAQKEAERREQIIADTRRTAAKWRPKIPEVRRCNFENYKNRFHGLDEKDYAIDVLVRGPTLEGQIRREQAKRRREELARIRQSYMLAYGGLKEEPRPYIQHSTRDSDEKARKEKKADVLQTNDTEIHRVRIQSQPVLGHLTSLLNETEQRSTPRTFLRPFKALVYYQPKMKEILATLEEKWADVEDLDESSSSEKRGDETPEEVEFVEAEDSKESAAEGQPKDDSEGGDVDIDDAASIVSVDSNAEDLDTINMFWELLYARAPATDSKDMSSELRSFLNKKLLTPEVEVDSVEALRDMRCYVNFVDNDIMPMYKQYDGTTAERVKYDDLWSLFRVGDLICMPAAGETAGRYHEIWRIYRIELPKAEASTRRRPSTSSPTTSTTTATTSAPSGTPSTSRRSRASG</sequence>
<feature type="region of interest" description="Disordered" evidence="1">
    <location>
        <begin position="210"/>
        <end position="257"/>
    </location>
</feature>
<name>A0A9W8N3Q0_9PEZI</name>
<dbReference type="PANTHER" id="PTHR46411:SF3">
    <property type="entry name" value="AAA+ ATPASE DOMAIN-CONTAINING PROTEIN"/>
    <property type="match status" value="1"/>
</dbReference>
<dbReference type="EMBL" id="JANPWZ010003354">
    <property type="protein sequence ID" value="KAJ3553078.1"/>
    <property type="molecule type" value="Genomic_DNA"/>
</dbReference>
<reference evidence="2" key="1">
    <citation type="submission" date="2022-07" db="EMBL/GenBank/DDBJ databases">
        <title>Genome Sequence of Xylaria arbuscula.</title>
        <authorList>
            <person name="Buettner E."/>
        </authorList>
    </citation>
    <scope>NUCLEOTIDE SEQUENCE</scope>
    <source>
        <strain evidence="2">VT107</strain>
    </source>
</reference>
<feature type="compositionally biased region" description="Basic residues" evidence="1">
    <location>
        <begin position="1"/>
        <end position="13"/>
    </location>
</feature>
<keyword evidence="3" id="KW-1185">Reference proteome</keyword>
<evidence type="ECO:0000256" key="1">
    <source>
        <dbReference type="SAM" id="MobiDB-lite"/>
    </source>
</evidence>
<gene>
    <name evidence="2" type="ORF">NPX13_g10965</name>
</gene>
<dbReference type="VEuPathDB" id="FungiDB:F4678DRAFT_258632"/>
<accession>A0A9W8N3Q0</accession>
<evidence type="ECO:0000313" key="3">
    <source>
        <dbReference type="Proteomes" id="UP001148614"/>
    </source>
</evidence>
<feature type="compositionally biased region" description="Basic and acidic residues" evidence="1">
    <location>
        <begin position="236"/>
        <end position="251"/>
    </location>
</feature>
<feature type="region of interest" description="Disordered" evidence="1">
    <location>
        <begin position="391"/>
        <end position="430"/>
    </location>
</feature>
<feature type="region of interest" description="Disordered" evidence="1">
    <location>
        <begin position="126"/>
        <end position="147"/>
    </location>
</feature>
<organism evidence="2 3">
    <name type="scientific">Xylaria arbuscula</name>
    <dbReference type="NCBI Taxonomy" id="114810"/>
    <lineage>
        <taxon>Eukaryota</taxon>
        <taxon>Fungi</taxon>
        <taxon>Dikarya</taxon>
        <taxon>Ascomycota</taxon>
        <taxon>Pezizomycotina</taxon>
        <taxon>Sordariomycetes</taxon>
        <taxon>Xylariomycetidae</taxon>
        <taxon>Xylariales</taxon>
        <taxon>Xylariaceae</taxon>
        <taxon>Xylaria</taxon>
    </lineage>
</organism>
<evidence type="ECO:0000313" key="2">
    <source>
        <dbReference type="EMBL" id="KAJ3553078.1"/>
    </source>
</evidence>
<feature type="compositionally biased region" description="Acidic residues" evidence="1">
    <location>
        <begin position="226"/>
        <end position="235"/>
    </location>
</feature>
<comment type="caution">
    <text evidence="2">The sequence shown here is derived from an EMBL/GenBank/DDBJ whole genome shotgun (WGS) entry which is preliminary data.</text>
</comment>
<proteinExistence type="predicted"/>
<dbReference type="Proteomes" id="UP001148614">
    <property type="component" value="Unassembled WGS sequence"/>
</dbReference>